<protein>
    <recommendedName>
        <fullName evidence="1">non-specific serine/threonine protein kinase</fullName>
        <ecNumber evidence="1">2.7.11.1</ecNumber>
    </recommendedName>
</protein>
<keyword evidence="3" id="KW-0808">Transferase</keyword>
<name>A0A6J4K3H0_9BACT</name>
<dbReference type="Pfam" id="PF06745">
    <property type="entry name" value="ATPase"/>
    <property type="match status" value="2"/>
</dbReference>
<dbReference type="InterPro" id="IPR051347">
    <property type="entry name" value="Circadian_clock_KaiC-rel"/>
</dbReference>
<dbReference type="InterPro" id="IPR010624">
    <property type="entry name" value="KaiC_dom"/>
</dbReference>
<dbReference type="Gene3D" id="3.40.50.300">
    <property type="entry name" value="P-loop containing nucleotide triphosphate hydrolases"/>
    <property type="match status" value="2"/>
</dbReference>
<dbReference type="GO" id="GO:0005524">
    <property type="term" value="F:ATP binding"/>
    <property type="evidence" value="ECO:0007669"/>
    <property type="project" value="InterPro"/>
</dbReference>
<evidence type="ECO:0000256" key="3">
    <source>
        <dbReference type="ARBA" id="ARBA00022679"/>
    </source>
</evidence>
<keyword evidence="4" id="KW-0677">Repeat</keyword>
<organism evidence="8">
    <name type="scientific">uncultured Gemmatimonadota bacterium</name>
    <dbReference type="NCBI Taxonomy" id="203437"/>
    <lineage>
        <taxon>Bacteria</taxon>
        <taxon>Pseudomonadati</taxon>
        <taxon>Gemmatimonadota</taxon>
        <taxon>environmental samples</taxon>
    </lineage>
</organism>
<evidence type="ECO:0000313" key="8">
    <source>
        <dbReference type="EMBL" id="CAA9294976.1"/>
    </source>
</evidence>
<feature type="domain" description="KaiC" evidence="7">
    <location>
        <begin position="256"/>
        <end position="490"/>
    </location>
</feature>
<dbReference type="SUPFAM" id="SSF52540">
    <property type="entry name" value="P-loop containing nucleoside triphosphate hydrolases"/>
    <property type="match status" value="2"/>
</dbReference>
<dbReference type="PANTHER" id="PTHR42926:SF1">
    <property type="entry name" value="CIRCADIAN CLOCK OSCILLATOR PROTEIN KAIC 1"/>
    <property type="match status" value="1"/>
</dbReference>
<proteinExistence type="predicted"/>
<gene>
    <name evidence="8" type="ORF">AVDCRST_MAG89-71</name>
</gene>
<evidence type="ECO:0000256" key="2">
    <source>
        <dbReference type="ARBA" id="ARBA00022553"/>
    </source>
</evidence>
<dbReference type="InterPro" id="IPR030665">
    <property type="entry name" value="KaiC"/>
</dbReference>
<dbReference type="PIRSF" id="PIRSF039117">
    <property type="entry name" value="KaiC"/>
    <property type="match status" value="1"/>
</dbReference>
<keyword evidence="2" id="KW-0597">Phosphoprotein</keyword>
<keyword evidence="5" id="KW-0418">Kinase</keyword>
<dbReference type="EC" id="2.7.11.1" evidence="1"/>
<accession>A0A6J4K3H0</accession>
<evidence type="ECO:0000256" key="4">
    <source>
        <dbReference type="ARBA" id="ARBA00022737"/>
    </source>
</evidence>
<dbReference type="GO" id="GO:0016787">
    <property type="term" value="F:hydrolase activity"/>
    <property type="evidence" value="ECO:0007669"/>
    <property type="project" value="UniProtKB-KW"/>
</dbReference>
<dbReference type="GO" id="GO:0004674">
    <property type="term" value="F:protein serine/threonine kinase activity"/>
    <property type="evidence" value="ECO:0007669"/>
    <property type="project" value="UniProtKB-EC"/>
</dbReference>
<dbReference type="InterPro" id="IPR027417">
    <property type="entry name" value="P-loop_NTPase"/>
</dbReference>
<reference evidence="8" key="1">
    <citation type="submission" date="2020-02" db="EMBL/GenBank/DDBJ databases">
        <authorList>
            <person name="Meier V. D."/>
        </authorList>
    </citation>
    <scope>NUCLEOTIDE SEQUENCE</scope>
    <source>
        <strain evidence="8">AVDCRST_MAG89</strain>
    </source>
</reference>
<keyword evidence="6" id="KW-0378">Hydrolase</keyword>
<dbReference type="PANTHER" id="PTHR42926">
    <property type="match status" value="1"/>
</dbReference>
<evidence type="ECO:0000259" key="7">
    <source>
        <dbReference type="PROSITE" id="PS51146"/>
    </source>
</evidence>
<dbReference type="EMBL" id="CADCTV010000017">
    <property type="protein sequence ID" value="CAA9294976.1"/>
    <property type="molecule type" value="Genomic_DNA"/>
</dbReference>
<evidence type="ECO:0000256" key="1">
    <source>
        <dbReference type="ARBA" id="ARBA00012513"/>
    </source>
</evidence>
<dbReference type="AlphaFoldDB" id="A0A6J4K3H0"/>
<evidence type="ECO:0000256" key="6">
    <source>
        <dbReference type="ARBA" id="ARBA00022801"/>
    </source>
</evidence>
<dbReference type="InterPro" id="IPR014774">
    <property type="entry name" value="KaiC-like_dom"/>
</dbReference>
<sequence length="494" mass="53309">MANEAGRTVQETEQIATGVPGLDRLLNGGLRRGGLHVALGGPGAGKSVLAHQVGSHAVRGGGKVLYLTVLAETHQVLLSQARTFSFFDPAVVPGSFYYASLYPALARGGLGAVREEIGRLVAQHGPTLVVLDGMHALKAAAPSRLEHQRFMHEMEAQSNVAGVTTLILTHPEGEMSSDPTFTIADAIFHLRARDAGLRTVRLFKVEKLRGVGHVGGWHTFEITPDGVHLYPRLESLVRGWEKHVASGSPGSAPTEPLAGFDVDGLDDMMGGVLGRGTSTLVVGTPGSGKTLLGLAFLTAGARTGERGLFLGFHEPPNSLLEKADGVGLPFRQGIEDGLIRIHWRTPAEMNADAVAEEALAMAEEHGIKRLVIDAYEDTRRAVIPAKRTVAFHLALINLLRERGITTLLLQDLSQIVGLNFEMPAPEVTATMENVLHIRYVEYRSQMRRLITVLKVQARQHDHTLRDFHITEKGMRVGKAFDKTDTALTGVVLDG</sequence>
<evidence type="ECO:0000256" key="5">
    <source>
        <dbReference type="ARBA" id="ARBA00022777"/>
    </source>
</evidence>
<dbReference type="PROSITE" id="PS51146">
    <property type="entry name" value="KAIC"/>
    <property type="match status" value="1"/>
</dbReference>